<reference evidence="2 3" key="1">
    <citation type="journal article" date="2015" name="Genome Announc.">
        <title>Expanding the biotechnology potential of lactobacilli through comparative genomics of 213 strains and associated genera.</title>
        <authorList>
            <person name="Sun Z."/>
            <person name="Harris H.M."/>
            <person name="McCann A."/>
            <person name="Guo C."/>
            <person name="Argimon S."/>
            <person name="Zhang W."/>
            <person name="Yang X."/>
            <person name="Jeffery I.B."/>
            <person name="Cooney J.C."/>
            <person name="Kagawa T.F."/>
            <person name="Liu W."/>
            <person name="Song Y."/>
            <person name="Salvetti E."/>
            <person name="Wrobel A."/>
            <person name="Rasinkangas P."/>
            <person name="Parkhill J."/>
            <person name="Rea M.C."/>
            <person name="O'Sullivan O."/>
            <person name="Ritari J."/>
            <person name="Douillard F.P."/>
            <person name="Paul Ross R."/>
            <person name="Yang R."/>
            <person name="Briner A.E."/>
            <person name="Felis G.E."/>
            <person name="de Vos W.M."/>
            <person name="Barrangou R."/>
            <person name="Klaenhammer T.R."/>
            <person name="Caufield P.W."/>
            <person name="Cui Y."/>
            <person name="Zhang H."/>
            <person name="O'Toole P.W."/>
        </authorList>
    </citation>
    <scope>NUCLEOTIDE SEQUENCE [LARGE SCALE GENOMIC DNA]</scope>
    <source>
        <strain evidence="2 3">DSM 20719</strain>
    </source>
</reference>
<dbReference type="PANTHER" id="PTHR22916:SF3">
    <property type="entry name" value="UDP-GLCNAC:BETAGAL BETA-1,3-N-ACETYLGLUCOSAMINYLTRANSFERASE-LIKE PROTEIN 1"/>
    <property type="match status" value="1"/>
</dbReference>
<evidence type="ECO:0000313" key="3">
    <source>
        <dbReference type="Proteomes" id="UP000050823"/>
    </source>
</evidence>
<dbReference type="SUPFAM" id="SSF53448">
    <property type="entry name" value="Nucleotide-diphospho-sugar transferases"/>
    <property type="match status" value="1"/>
</dbReference>
<evidence type="ECO:0000313" key="2">
    <source>
        <dbReference type="EMBL" id="KRM21027.1"/>
    </source>
</evidence>
<dbReference type="EMBL" id="AYZB01000058">
    <property type="protein sequence ID" value="KRM21027.1"/>
    <property type="molecule type" value="Genomic_DNA"/>
</dbReference>
<dbReference type="InterPro" id="IPR029044">
    <property type="entry name" value="Nucleotide-diphossugar_trans"/>
</dbReference>
<name>A0AA89KWD2_9LACO</name>
<dbReference type="Pfam" id="PF00535">
    <property type="entry name" value="Glycos_transf_2"/>
    <property type="match status" value="1"/>
</dbReference>
<dbReference type="CDD" id="cd00761">
    <property type="entry name" value="Glyco_tranf_GTA_type"/>
    <property type="match status" value="1"/>
</dbReference>
<dbReference type="Proteomes" id="UP000050823">
    <property type="component" value="Unassembled WGS sequence"/>
</dbReference>
<protein>
    <recommendedName>
        <fullName evidence="1">Glycosyltransferase 2-like domain-containing protein</fullName>
    </recommendedName>
</protein>
<organism evidence="2 3">
    <name type="scientific">Latilactobacillus graminis DSM 20719</name>
    <dbReference type="NCBI Taxonomy" id="1423752"/>
    <lineage>
        <taxon>Bacteria</taxon>
        <taxon>Bacillati</taxon>
        <taxon>Bacillota</taxon>
        <taxon>Bacilli</taxon>
        <taxon>Lactobacillales</taxon>
        <taxon>Lactobacillaceae</taxon>
        <taxon>Latilactobacillus</taxon>
    </lineage>
</organism>
<dbReference type="AlphaFoldDB" id="A0AA89KWD2"/>
<evidence type="ECO:0000259" key="1">
    <source>
        <dbReference type="Pfam" id="PF00535"/>
    </source>
</evidence>
<dbReference type="InterPro" id="IPR001173">
    <property type="entry name" value="Glyco_trans_2-like"/>
</dbReference>
<dbReference type="Gene3D" id="3.90.550.10">
    <property type="entry name" value="Spore Coat Polysaccharide Biosynthesis Protein SpsA, Chain A"/>
    <property type="match status" value="1"/>
</dbReference>
<gene>
    <name evidence="2" type="ORF">FC90_GL001562</name>
</gene>
<sequence length="327" mass="38408">MKINEEELVSIIIPVYNVASYLERCIQSLLDQTYKNIEIILVNDGSNDNSLDILNKFRKKDNRIIVISKENGGQASARNLGIKQSKGKYIMFVDSDDYVFSEFVAEPVHLMKKQNSDLVIFDMLFIDGRRKEYRSSGVSIDKSSSMPMNKLYNKNLWENLNFPTGYWYEDLGTIPVAVSRAKKIVKLNKALYAYTWDREESQSNTIDEDKVLDTIPMCERVYELVRKDDRTNEKNEELKLLFIDHLINNTILLKFMDISNRNVRIKMIDEVKKTMDKYFPEWKIKDYNNGSFVTKYLKQIAASLYFNKAFFLGDLIWKYPKMFKNRG</sequence>
<dbReference type="GO" id="GO:0016758">
    <property type="term" value="F:hexosyltransferase activity"/>
    <property type="evidence" value="ECO:0007669"/>
    <property type="project" value="UniProtKB-ARBA"/>
</dbReference>
<feature type="domain" description="Glycosyltransferase 2-like" evidence="1">
    <location>
        <begin position="10"/>
        <end position="164"/>
    </location>
</feature>
<proteinExistence type="predicted"/>
<dbReference type="PANTHER" id="PTHR22916">
    <property type="entry name" value="GLYCOSYLTRANSFERASE"/>
    <property type="match status" value="1"/>
</dbReference>
<accession>A0AA89KWD2</accession>
<dbReference type="RefSeq" id="WP_057908620.1">
    <property type="nucleotide sequence ID" value="NZ_AYZB01000058.1"/>
</dbReference>
<comment type="caution">
    <text evidence="2">The sequence shown here is derived from an EMBL/GenBank/DDBJ whole genome shotgun (WGS) entry which is preliminary data.</text>
</comment>